<evidence type="ECO:0000256" key="1">
    <source>
        <dbReference type="SAM" id="MobiDB-lite"/>
    </source>
</evidence>
<proteinExistence type="predicted"/>
<feature type="compositionally biased region" description="Low complexity" evidence="1">
    <location>
        <begin position="193"/>
        <end position="208"/>
    </location>
</feature>
<reference evidence="2" key="1">
    <citation type="submission" date="2022-10" db="EMBL/GenBank/DDBJ databases">
        <title>Tapping the CABI collections for fungal endophytes: first genome assemblies for Collariella, Neodidymelliopsis, Ascochyta clinopodiicola, Didymella pomorum, Didymosphaeria variabile, Neocosmospora piperis and Neocucurbitaria cava.</title>
        <authorList>
            <person name="Hill R."/>
        </authorList>
    </citation>
    <scope>NUCLEOTIDE SEQUENCE</scope>
    <source>
        <strain evidence="2">IMI 355082</strain>
    </source>
</reference>
<accession>A0A9W8YSD4</accession>
<dbReference type="GO" id="GO:0001181">
    <property type="term" value="F:RNA polymerase I general transcription initiation factor activity"/>
    <property type="evidence" value="ECO:0007669"/>
    <property type="project" value="InterPro"/>
</dbReference>
<dbReference type="Proteomes" id="UP001140453">
    <property type="component" value="Unassembled WGS sequence"/>
</dbReference>
<feature type="region of interest" description="Disordered" evidence="1">
    <location>
        <begin position="53"/>
        <end position="118"/>
    </location>
</feature>
<feature type="compositionally biased region" description="Basic and acidic residues" evidence="1">
    <location>
        <begin position="411"/>
        <end position="421"/>
    </location>
</feature>
<dbReference type="Pfam" id="PF04090">
    <property type="entry name" value="Rrn11"/>
    <property type="match status" value="1"/>
</dbReference>
<dbReference type="GO" id="GO:0017025">
    <property type="term" value="F:TBP-class protein binding"/>
    <property type="evidence" value="ECO:0007669"/>
    <property type="project" value="TreeGrafter"/>
</dbReference>
<dbReference type="GO" id="GO:0070860">
    <property type="term" value="C:RNA polymerase I core factor complex"/>
    <property type="evidence" value="ECO:0007669"/>
    <property type="project" value="TreeGrafter"/>
</dbReference>
<organism evidence="2 3">
    <name type="scientific">Gnomoniopsis smithogilvyi</name>
    <dbReference type="NCBI Taxonomy" id="1191159"/>
    <lineage>
        <taxon>Eukaryota</taxon>
        <taxon>Fungi</taxon>
        <taxon>Dikarya</taxon>
        <taxon>Ascomycota</taxon>
        <taxon>Pezizomycotina</taxon>
        <taxon>Sordariomycetes</taxon>
        <taxon>Sordariomycetidae</taxon>
        <taxon>Diaporthales</taxon>
        <taxon>Gnomoniaceae</taxon>
        <taxon>Gnomoniopsis</taxon>
    </lineage>
</organism>
<name>A0A9W8YSD4_9PEZI</name>
<protein>
    <submittedName>
        <fullName evidence="2">Uncharacterized protein</fullName>
    </submittedName>
</protein>
<feature type="region of interest" description="Disordered" evidence="1">
    <location>
        <begin position="193"/>
        <end position="213"/>
    </location>
</feature>
<dbReference type="PANTHER" id="PTHR28244">
    <property type="entry name" value="RNA POLYMERASE I-SPECIFIC TRANSCRIPTION INITIATION FACTOR RRN11"/>
    <property type="match status" value="1"/>
</dbReference>
<sequence>MSSHKRKRSASITSRASSQALAPDIINPHSHNENTIKQLQIAGLTDNDILPSNYIPQFPHRPIRPSHLTHSASSEDDSASDKNDHDASTTDAATTSPSSSSSKARQKGRRAKAMRDAQDQHLGLLTNVVLRALEEGDIARAKRAFGLVRRSEVRGKPVDLRRNGLWSLGAEVLMRDGEVPSSRRVEFDQEGAAVAEDGDVAQQQQQQQPPVRRWGAAANMPQLRAYLEELVRQYPYNRLHPNSISDLDFYPVLFGCEFYNTWAEHRLALERLEEDAEAWSDDIDMPEDPYEDGYIAEDDDHHTHQVHLTSRDRRLRQSKAELGLQALGTMHDVAKRMDTLMENAPYKTNVEMLRLRGMVALYVGDLGMPPPPRADDEEVEGRRIRDEERDRAGRLFRKMRDQGGRVDAFTEKWLEGGRSEDSGVDEDEDDMESAWSGLPVFSSLPMR</sequence>
<feature type="region of interest" description="Disordered" evidence="1">
    <location>
        <begin position="1"/>
        <end position="30"/>
    </location>
</feature>
<feature type="compositionally biased region" description="Basic and acidic residues" evidence="1">
    <location>
        <begin position="79"/>
        <end position="88"/>
    </location>
</feature>
<feature type="compositionally biased region" description="Acidic residues" evidence="1">
    <location>
        <begin position="422"/>
        <end position="432"/>
    </location>
</feature>
<dbReference type="OrthoDB" id="2159786at2759"/>
<feature type="compositionally biased region" description="Polar residues" evidence="1">
    <location>
        <begin position="10"/>
        <end position="20"/>
    </location>
</feature>
<dbReference type="AlphaFoldDB" id="A0A9W8YSD4"/>
<dbReference type="InterPro" id="IPR053029">
    <property type="entry name" value="RNA_pol_I-specific_init_factor"/>
</dbReference>
<feature type="compositionally biased region" description="Low complexity" evidence="1">
    <location>
        <begin position="89"/>
        <end position="103"/>
    </location>
</feature>
<dbReference type="EMBL" id="JAPEVB010000003">
    <property type="protein sequence ID" value="KAJ4390593.1"/>
    <property type="molecule type" value="Genomic_DNA"/>
</dbReference>
<dbReference type="InterPro" id="IPR007224">
    <property type="entry name" value="TIF_Rrn11"/>
</dbReference>
<keyword evidence="3" id="KW-1185">Reference proteome</keyword>
<dbReference type="GO" id="GO:0042790">
    <property type="term" value="P:nucleolar large rRNA transcription by RNA polymerase I"/>
    <property type="evidence" value="ECO:0007669"/>
    <property type="project" value="TreeGrafter"/>
</dbReference>
<evidence type="ECO:0000313" key="3">
    <source>
        <dbReference type="Proteomes" id="UP001140453"/>
    </source>
</evidence>
<comment type="caution">
    <text evidence="2">The sequence shown here is derived from an EMBL/GenBank/DDBJ whole genome shotgun (WGS) entry which is preliminary data.</text>
</comment>
<dbReference type="PANTHER" id="PTHR28244:SF1">
    <property type="entry name" value="RNA POLYMERASE I-SPECIFIC TRANSCRIPTION INITIATION FACTOR RRN11"/>
    <property type="match status" value="1"/>
</dbReference>
<gene>
    <name evidence="2" type="ORF">N0V93_004189</name>
</gene>
<feature type="region of interest" description="Disordered" evidence="1">
    <location>
        <begin position="411"/>
        <end position="447"/>
    </location>
</feature>
<dbReference type="GO" id="GO:0001164">
    <property type="term" value="F:RNA polymerase I core promoter sequence-specific DNA binding"/>
    <property type="evidence" value="ECO:0007669"/>
    <property type="project" value="InterPro"/>
</dbReference>
<evidence type="ECO:0000313" key="2">
    <source>
        <dbReference type="EMBL" id="KAJ4390593.1"/>
    </source>
</evidence>